<dbReference type="AlphaFoldDB" id="A0AAD8EAF2"/>
<dbReference type="EMBL" id="JASPKZ010007680">
    <property type="protein sequence ID" value="KAJ9583063.1"/>
    <property type="molecule type" value="Genomic_DNA"/>
</dbReference>
<dbReference type="PROSITE" id="PS50191">
    <property type="entry name" value="CRAL_TRIO"/>
    <property type="match status" value="1"/>
</dbReference>
<dbReference type="GO" id="GO:0016020">
    <property type="term" value="C:membrane"/>
    <property type="evidence" value="ECO:0007669"/>
    <property type="project" value="TreeGrafter"/>
</dbReference>
<dbReference type="CDD" id="cd00170">
    <property type="entry name" value="SEC14"/>
    <property type="match status" value="1"/>
</dbReference>
<dbReference type="SUPFAM" id="SSF46938">
    <property type="entry name" value="CRAL/TRIO N-terminal domain"/>
    <property type="match status" value="1"/>
</dbReference>
<protein>
    <recommendedName>
        <fullName evidence="1">CRAL-TRIO domain-containing protein</fullName>
    </recommendedName>
</protein>
<sequence>MDKEILPTPTTETIKIVRNEYGLTDSNISKSVDIIHKWLTQQPHLPDETDNGRLERWLLRCKNSIETTKRTLDMYYALKGLVPEIMYHWDTKSEWFSIASKLFFEIPLPTLTPDRDRVLILGLQTPDTRHFDPVMMYRITLMILEIRMMEDYCRSDVIILDFNNYSLAHLPHVSLPRVKKYEMCIMRAYKVRIKAVHMLNVPPFAEHLISLFKSILKTKLASRIQVHSGDMAKFYKQVPKEILPAEYGGEAGSVLHLWGSWVKKLECYQNWFLKHQELKSDEKKRPGKMITSTDLFGFEGSFRKLDVD</sequence>
<dbReference type="InterPro" id="IPR036273">
    <property type="entry name" value="CRAL/TRIO_N_dom_sf"/>
</dbReference>
<dbReference type="Gene3D" id="3.40.525.10">
    <property type="entry name" value="CRAL-TRIO lipid binding domain"/>
    <property type="match status" value="1"/>
</dbReference>
<gene>
    <name evidence="2" type="ORF">L9F63_022585</name>
</gene>
<reference evidence="2" key="2">
    <citation type="submission" date="2023-05" db="EMBL/GenBank/DDBJ databases">
        <authorList>
            <person name="Fouks B."/>
        </authorList>
    </citation>
    <scope>NUCLEOTIDE SEQUENCE</scope>
    <source>
        <strain evidence="2">Stay&amp;Tobe</strain>
        <tissue evidence="2">Testes</tissue>
    </source>
</reference>
<evidence type="ECO:0000313" key="3">
    <source>
        <dbReference type="Proteomes" id="UP001233999"/>
    </source>
</evidence>
<dbReference type="PANTHER" id="PTHR10174:SF222">
    <property type="entry name" value="GH10083P-RELATED"/>
    <property type="match status" value="1"/>
</dbReference>
<keyword evidence="3" id="KW-1185">Reference proteome</keyword>
<dbReference type="PANTHER" id="PTHR10174">
    <property type="entry name" value="ALPHA-TOCOPHEROL TRANSFER PROTEIN-RELATED"/>
    <property type="match status" value="1"/>
</dbReference>
<dbReference type="PRINTS" id="PR00180">
    <property type="entry name" value="CRETINALDHBP"/>
</dbReference>
<evidence type="ECO:0000259" key="1">
    <source>
        <dbReference type="PROSITE" id="PS50191"/>
    </source>
</evidence>
<dbReference type="SUPFAM" id="SSF52087">
    <property type="entry name" value="CRAL/TRIO domain"/>
    <property type="match status" value="1"/>
</dbReference>
<organism evidence="2 3">
    <name type="scientific">Diploptera punctata</name>
    <name type="common">Pacific beetle cockroach</name>
    <dbReference type="NCBI Taxonomy" id="6984"/>
    <lineage>
        <taxon>Eukaryota</taxon>
        <taxon>Metazoa</taxon>
        <taxon>Ecdysozoa</taxon>
        <taxon>Arthropoda</taxon>
        <taxon>Hexapoda</taxon>
        <taxon>Insecta</taxon>
        <taxon>Pterygota</taxon>
        <taxon>Neoptera</taxon>
        <taxon>Polyneoptera</taxon>
        <taxon>Dictyoptera</taxon>
        <taxon>Blattodea</taxon>
        <taxon>Blaberoidea</taxon>
        <taxon>Blaberidae</taxon>
        <taxon>Diplopterinae</taxon>
        <taxon>Diploptera</taxon>
    </lineage>
</organism>
<dbReference type="Gene3D" id="1.20.5.1200">
    <property type="entry name" value="Alpha-tocopherol transfer"/>
    <property type="match status" value="1"/>
</dbReference>
<comment type="caution">
    <text evidence="2">The sequence shown here is derived from an EMBL/GenBank/DDBJ whole genome shotgun (WGS) entry which is preliminary data.</text>
</comment>
<reference evidence="2" key="1">
    <citation type="journal article" date="2023" name="IScience">
        <title>Live-bearing cockroach genome reveals convergent evolutionary mechanisms linked to viviparity in insects and beyond.</title>
        <authorList>
            <person name="Fouks B."/>
            <person name="Harrison M.C."/>
            <person name="Mikhailova A.A."/>
            <person name="Marchal E."/>
            <person name="English S."/>
            <person name="Carruthers M."/>
            <person name="Jennings E.C."/>
            <person name="Chiamaka E.L."/>
            <person name="Frigard R.A."/>
            <person name="Pippel M."/>
            <person name="Attardo G.M."/>
            <person name="Benoit J.B."/>
            <person name="Bornberg-Bauer E."/>
            <person name="Tobe S.S."/>
        </authorList>
    </citation>
    <scope>NUCLEOTIDE SEQUENCE</scope>
    <source>
        <strain evidence="2">Stay&amp;Tobe</strain>
    </source>
</reference>
<accession>A0AAD8EAF2</accession>
<dbReference type="InterPro" id="IPR001251">
    <property type="entry name" value="CRAL-TRIO_dom"/>
</dbReference>
<proteinExistence type="predicted"/>
<dbReference type="Pfam" id="PF00650">
    <property type="entry name" value="CRAL_TRIO"/>
    <property type="match status" value="1"/>
</dbReference>
<dbReference type="InterPro" id="IPR036865">
    <property type="entry name" value="CRAL-TRIO_dom_sf"/>
</dbReference>
<name>A0AAD8EAF2_DIPPU</name>
<evidence type="ECO:0000313" key="2">
    <source>
        <dbReference type="EMBL" id="KAJ9583063.1"/>
    </source>
</evidence>
<feature type="domain" description="CRAL-TRIO" evidence="1">
    <location>
        <begin position="136"/>
        <end position="255"/>
    </location>
</feature>
<dbReference type="GO" id="GO:1902936">
    <property type="term" value="F:phosphatidylinositol bisphosphate binding"/>
    <property type="evidence" value="ECO:0007669"/>
    <property type="project" value="TreeGrafter"/>
</dbReference>
<dbReference type="Proteomes" id="UP001233999">
    <property type="component" value="Unassembled WGS sequence"/>
</dbReference>